<evidence type="ECO:0000313" key="2">
    <source>
        <dbReference type="Proteomes" id="UP000499080"/>
    </source>
</evidence>
<organism evidence="1 2">
    <name type="scientific">Araneus ventricosus</name>
    <name type="common">Orbweaver spider</name>
    <name type="synonym">Epeira ventricosa</name>
    <dbReference type="NCBI Taxonomy" id="182803"/>
    <lineage>
        <taxon>Eukaryota</taxon>
        <taxon>Metazoa</taxon>
        <taxon>Ecdysozoa</taxon>
        <taxon>Arthropoda</taxon>
        <taxon>Chelicerata</taxon>
        <taxon>Arachnida</taxon>
        <taxon>Araneae</taxon>
        <taxon>Araneomorphae</taxon>
        <taxon>Entelegynae</taxon>
        <taxon>Araneoidea</taxon>
        <taxon>Araneidae</taxon>
        <taxon>Araneus</taxon>
    </lineage>
</organism>
<comment type="caution">
    <text evidence="1">The sequence shown here is derived from an EMBL/GenBank/DDBJ whole genome shotgun (WGS) entry which is preliminary data.</text>
</comment>
<name>A0A4Y2A3V3_ARAVE</name>
<sequence length="94" mass="10504">MGYEGRFLSSGQPMYFLSYNLRIRTSTRFVFHSATGTTFGSLSNFADQPLLPHIPQCSCHLMKAAVVACLGPQCLINVFSNTFHQVRNFFALGH</sequence>
<dbReference type="EMBL" id="BGPR01000005">
    <property type="protein sequence ID" value="GBL74521.1"/>
    <property type="molecule type" value="Genomic_DNA"/>
</dbReference>
<dbReference type="AlphaFoldDB" id="A0A4Y2A3V3"/>
<accession>A0A4Y2A3V3</accession>
<evidence type="ECO:0000313" key="1">
    <source>
        <dbReference type="EMBL" id="GBL74521.1"/>
    </source>
</evidence>
<gene>
    <name evidence="1" type="ORF">AVEN_235450_1</name>
</gene>
<keyword evidence="2" id="KW-1185">Reference proteome</keyword>
<dbReference type="Proteomes" id="UP000499080">
    <property type="component" value="Unassembled WGS sequence"/>
</dbReference>
<reference evidence="1 2" key="1">
    <citation type="journal article" date="2019" name="Sci. Rep.">
        <title>Orb-weaving spider Araneus ventricosus genome elucidates the spidroin gene catalogue.</title>
        <authorList>
            <person name="Kono N."/>
            <person name="Nakamura H."/>
            <person name="Ohtoshi R."/>
            <person name="Moran D.A.P."/>
            <person name="Shinohara A."/>
            <person name="Yoshida Y."/>
            <person name="Fujiwara M."/>
            <person name="Mori M."/>
            <person name="Tomita M."/>
            <person name="Arakawa K."/>
        </authorList>
    </citation>
    <scope>NUCLEOTIDE SEQUENCE [LARGE SCALE GENOMIC DNA]</scope>
</reference>
<proteinExistence type="predicted"/>
<protein>
    <submittedName>
        <fullName evidence="1">Uncharacterized protein</fullName>
    </submittedName>
</protein>